<accession>A0A5C3N7Y2</accession>
<dbReference type="OrthoDB" id="10260961at2759"/>
<dbReference type="PANTHER" id="PTHR42103">
    <property type="entry name" value="ALPHA/BETA-HYDROLASES SUPERFAMILY PROTEIN"/>
    <property type="match status" value="1"/>
</dbReference>
<proteinExistence type="predicted"/>
<dbReference type="Proteomes" id="UP000305948">
    <property type="component" value="Unassembled WGS sequence"/>
</dbReference>
<dbReference type="Pfam" id="PF02129">
    <property type="entry name" value="Peptidase_S15"/>
    <property type="match status" value="1"/>
</dbReference>
<dbReference type="SUPFAM" id="SSF53474">
    <property type="entry name" value="alpha/beta-Hydrolases"/>
    <property type="match status" value="1"/>
</dbReference>
<evidence type="ECO:0000313" key="3">
    <source>
        <dbReference type="Proteomes" id="UP000305948"/>
    </source>
</evidence>
<dbReference type="STRING" id="5364.A0A5C3N7Y2"/>
<evidence type="ECO:0000313" key="2">
    <source>
        <dbReference type="EMBL" id="TFK49921.1"/>
    </source>
</evidence>
<feature type="domain" description="Xaa-Pro dipeptidyl-peptidase-like" evidence="1">
    <location>
        <begin position="19"/>
        <end position="132"/>
    </location>
</feature>
<dbReference type="EMBL" id="ML213514">
    <property type="protein sequence ID" value="TFK49921.1"/>
    <property type="molecule type" value="Genomic_DNA"/>
</dbReference>
<sequence>MSSSTSEPFRDQLITLPSGTTLHADAASPTCAAGSSDGPRKLAVCLHPWSWLGGSKDDPVLGSLQNVLLGAGYYVLRYNSRGVGKSSGWPSFTGSSEAQDLRDLVQWLVGKSPSIEHVLIAGYSHGSLIASLHPTLPSSIKTHHLILSYPLGPRGWLTAFRTGTYTKALTTLLHDPAANVLVVYGTKDEFTSVSKYDAWAKELNEARGAATLRIEKVEGATHFWFNHEPELQNIVRTWLAS</sequence>
<dbReference type="InterPro" id="IPR029058">
    <property type="entry name" value="AB_hydrolase_fold"/>
</dbReference>
<dbReference type="Gene3D" id="3.40.50.1820">
    <property type="entry name" value="alpha/beta hydrolase"/>
    <property type="match status" value="1"/>
</dbReference>
<dbReference type="GO" id="GO:0016787">
    <property type="term" value="F:hydrolase activity"/>
    <property type="evidence" value="ECO:0007669"/>
    <property type="project" value="UniProtKB-KW"/>
</dbReference>
<keyword evidence="2" id="KW-0378">Hydrolase</keyword>
<evidence type="ECO:0000259" key="1">
    <source>
        <dbReference type="Pfam" id="PF02129"/>
    </source>
</evidence>
<protein>
    <submittedName>
        <fullName evidence="2">Alpha/beta-hydrolase</fullName>
    </submittedName>
</protein>
<name>A0A5C3N7Y2_9AGAM</name>
<dbReference type="InterPro" id="IPR000383">
    <property type="entry name" value="Xaa-Pro-like_dom"/>
</dbReference>
<organism evidence="2 3">
    <name type="scientific">Heliocybe sulcata</name>
    <dbReference type="NCBI Taxonomy" id="5364"/>
    <lineage>
        <taxon>Eukaryota</taxon>
        <taxon>Fungi</taxon>
        <taxon>Dikarya</taxon>
        <taxon>Basidiomycota</taxon>
        <taxon>Agaricomycotina</taxon>
        <taxon>Agaricomycetes</taxon>
        <taxon>Gloeophyllales</taxon>
        <taxon>Gloeophyllaceae</taxon>
        <taxon>Heliocybe</taxon>
    </lineage>
</organism>
<reference evidence="2 3" key="1">
    <citation type="journal article" date="2019" name="Nat. Ecol. Evol.">
        <title>Megaphylogeny resolves global patterns of mushroom evolution.</title>
        <authorList>
            <person name="Varga T."/>
            <person name="Krizsan K."/>
            <person name="Foldi C."/>
            <person name="Dima B."/>
            <person name="Sanchez-Garcia M."/>
            <person name="Sanchez-Ramirez S."/>
            <person name="Szollosi G.J."/>
            <person name="Szarkandi J.G."/>
            <person name="Papp V."/>
            <person name="Albert L."/>
            <person name="Andreopoulos W."/>
            <person name="Angelini C."/>
            <person name="Antonin V."/>
            <person name="Barry K.W."/>
            <person name="Bougher N.L."/>
            <person name="Buchanan P."/>
            <person name="Buyck B."/>
            <person name="Bense V."/>
            <person name="Catcheside P."/>
            <person name="Chovatia M."/>
            <person name="Cooper J."/>
            <person name="Damon W."/>
            <person name="Desjardin D."/>
            <person name="Finy P."/>
            <person name="Geml J."/>
            <person name="Haridas S."/>
            <person name="Hughes K."/>
            <person name="Justo A."/>
            <person name="Karasinski D."/>
            <person name="Kautmanova I."/>
            <person name="Kiss B."/>
            <person name="Kocsube S."/>
            <person name="Kotiranta H."/>
            <person name="LaButti K.M."/>
            <person name="Lechner B.E."/>
            <person name="Liimatainen K."/>
            <person name="Lipzen A."/>
            <person name="Lukacs Z."/>
            <person name="Mihaltcheva S."/>
            <person name="Morgado L.N."/>
            <person name="Niskanen T."/>
            <person name="Noordeloos M.E."/>
            <person name="Ohm R.A."/>
            <person name="Ortiz-Santana B."/>
            <person name="Ovrebo C."/>
            <person name="Racz N."/>
            <person name="Riley R."/>
            <person name="Savchenko A."/>
            <person name="Shiryaev A."/>
            <person name="Soop K."/>
            <person name="Spirin V."/>
            <person name="Szebenyi C."/>
            <person name="Tomsovsky M."/>
            <person name="Tulloss R.E."/>
            <person name="Uehling J."/>
            <person name="Grigoriev I.V."/>
            <person name="Vagvolgyi C."/>
            <person name="Papp T."/>
            <person name="Martin F.M."/>
            <person name="Miettinen O."/>
            <person name="Hibbett D.S."/>
            <person name="Nagy L.G."/>
        </authorList>
    </citation>
    <scope>NUCLEOTIDE SEQUENCE [LARGE SCALE GENOMIC DNA]</scope>
    <source>
        <strain evidence="2 3">OMC1185</strain>
    </source>
</reference>
<gene>
    <name evidence="2" type="ORF">OE88DRAFT_1736228</name>
</gene>
<keyword evidence="3" id="KW-1185">Reference proteome</keyword>
<dbReference type="PANTHER" id="PTHR42103:SF2">
    <property type="entry name" value="AB HYDROLASE-1 DOMAIN-CONTAINING PROTEIN"/>
    <property type="match status" value="1"/>
</dbReference>
<dbReference type="AlphaFoldDB" id="A0A5C3N7Y2"/>